<proteinExistence type="predicted"/>
<evidence type="ECO:0000313" key="3">
    <source>
        <dbReference type="Proteomes" id="UP000593580"/>
    </source>
</evidence>
<protein>
    <submittedName>
        <fullName evidence="2">GNAT family N-acetyltransferase</fullName>
    </submittedName>
</protein>
<dbReference type="Proteomes" id="UP000593580">
    <property type="component" value="Chromosome"/>
</dbReference>
<dbReference type="SUPFAM" id="SSF55729">
    <property type="entry name" value="Acyl-CoA N-acyltransferases (Nat)"/>
    <property type="match status" value="1"/>
</dbReference>
<name>A0A7M1B659_9BACT</name>
<reference evidence="2 3" key="1">
    <citation type="submission" date="2019-07" db="EMBL/GenBank/DDBJ databases">
        <title>Sulfurimonas paralvinellae sp. nov., a novel mesophilic, hydrogen- and sulfur-oxidizing chemolithoautotroph within the Epsilonproteo- bacteria isolated from a deep-sea hydrothermal vent polychaete nest, reclassification of Thiomicrospira denitrificans as Sulfurimonas denitrificans comb. nov. and emended description of the genus Sulfurimonas.</title>
        <authorList>
            <person name="Wang S."/>
            <person name="Jiang L."/>
            <person name="Shao Z."/>
        </authorList>
    </citation>
    <scope>NUCLEOTIDE SEQUENCE [LARGE SCALE GENOMIC DNA]</scope>
    <source>
        <strain evidence="2 3">GO25</strain>
    </source>
</reference>
<dbReference type="InterPro" id="IPR016181">
    <property type="entry name" value="Acyl_CoA_acyltransferase"/>
</dbReference>
<dbReference type="EMBL" id="CP041406">
    <property type="protein sequence ID" value="QOP45213.1"/>
    <property type="molecule type" value="Genomic_DNA"/>
</dbReference>
<dbReference type="RefSeq" id="WP_193111464.1">
    <property type="nucleotide sequence ID" value="NZ_CP041406.1"/>
</dbReference>
<dbReference type="AlphaFoldDB" id="A0A7M1B659"/>
<evidence type="ECO:0000313" key="2">
    <source>
        <dbReference type="EMBL" id="QOP45213.1"/>
    </source>
</evidence>
<organism evidence="2 3">
    <name type="scientific">Sulfurimonas paralvinellae</name>
    <dbReference type="NCBI Taxonomy" id="317658"/>
    <lineage>
        <taxon>Bacteria</taxon>
        <taxon>Pseudomonadati</taxon>
        <taxon>Campylobacterota</taxon>
        <taxon>Epsilonproteobacteria</taxon>
        <taxon>Campylobacterales</taxon>
        <taxon>Sulfurimonadaceae</taxon>
        <taxon>Sulfurimonas</taxon>
    </lineage>
</organism>
<accession>A0A7M1B659</accession>
<dbReference type="InterPro" id="IPR000182">
    <property type="entry name" value="GNAT_dom"/>
</dbReference>
<keyword evidence="2" id="KW-0808">Transferase</keyword>
<dbReference type="GO" id="GO:0016747">
    <property type="term" value="F:acyltransferase activity, transferring groups other than amino-acyl groups"/>
    <property type="evidence" value="ECO:0007669"/>
    <property type="project" value="InterPro"/>
</dbReference>
<feature type="domain" description="N-acetyltransferase" evidence="1">
    <location>
        <begin position="1"/>
        <end position="141"/>
    </location>
</feature>
<dbReference type="Pfam" id="PF00583">
    <property type="entry name" value="Acetyltransf_1"/>
    <property type="match status" value="1"/>
</dbReference>
<gene>
    <name evidence="2" type="ORF">FM071_02485</name>
</gene>
<sequence>MQIRKLDLKELDVAWSLVKQLRVQLEYEEFENLIYEMRDREYTMLGVFEKERLMCYAGVVIQTNLYHKRHLFIDELVSDENYRSQGYGKMMLEYLQDYAKIAACENIVLSSGLQREDAHRFYEKEGFMKKSFVFVKPMKNS</sequence>
<dbReference type="KEGG" id="spal:FM071_02485"/>
<dbReference type="Gene3D" id="3.40.630.30">
    <property type="match status" value="1"/>
</dbReference>
<evidence type="ECO:0000259" key="1">
    <source>
        <dbReference type="PROSITE" id="PS51186"/>
    </source>
</evidence>
<dbReference type="CDD" id="cd04301">
    <property type="entry name" value="NAT_SF"/>
    <property type="match status" value="1"/>
</dbReference>
<keyword evidence="3" id="KW-1185">Reference proteome</keyword>
<dbReference type="PROSITE" id="PS51186">
    <property type="entry name" value="GNAT"/>
    <property type="match status" value="1"/>
</dbReference>